<feature type="non-terminal residue" evidence="2">
    <location>
        <position position="171"/>
    </location>
</feature>
<organism evidence="2">
    <name type="scientific">Alectorobius mimon</name>
    <dbReference type="NCBI Taxonomy" id="360319"/>
    <lineage>
        <taxon>Eukaryota</taxon>
        <taxon>Metazoa</taxon>
        <taxon>Ecdysozoa</taxon>
        <taxon>Arthropoda</taxon>
        <taxon>Chelicerata</taxon>
        <taxon>Arachnida</taxon>
        <taxon>Acari</taxon>
        <taxon>Parasitiformes</taxon>
        <taxon>Ixodida</taxon>
        <taxon>Ixodoidea</taxon>
        <taxon>Argasidae</taxon>
        <taxon>Ornithodorinae</taxon>
        <taxon>Alectorobius</taxon>
    </lineage>
</organism>
<evidence type="ECO:0000256" key="1">
    <source>
        <dbReference type="SAM" id="MobiDB-lite"/>
    </source>
</evidence>
<dbReference type="EMBL" id="GEIB01000482">
    <property type="protein sequence ID" value="JAR87406.1"/>
    <property type="molecule type" value="Transcribed_RNA"/>
</dbReference>
<feature type="region of interest" description="Disordered" evidence="1">
    <location>
        <begin position="1"/>
        <end position="71"/>
    </location>
</feature>
<sequence length="171" mass="19234">GLQRGPSETGPSRKKGPNAPRDRGPSRGPTHVPGHGPIQRPQRRQTPRIGQDHAQSPRTEPSGRNVRTGQSLRIKRMLGRVLRLQQVVMVHAVNRAAFPKVHLRRTTTTAAGAVVHGHRLPTERIEPSETFVIVLHLLRQLTCSWHVIMLQPLLRNIPRMLLCAHKHTLLF</sequence>
<proteinExistence type="predicted"/>
<accession>A0A147B9F3</accession>
<dbReference type="AlphaFoldDB" id="A0A147B9F3"/>
<evidence type="ECO:0000313" key="2">
    <source>
        <dbReference type="EMBL" id="JAR87406.1"/>
    </source>
</evidence>
<protein>
    <submittedName>
        <fullName evidence="2">Uncharacterized protein</fullName>
    </submittedName>
</protein>
<reference evidence="2" key="1">
    <citation type="submission" date="2016-03" db="EMBL/GenBank/DDBJ databases">
        <title>Gut transcriptome analysis on engorged females of Ornithodoros mimon (Acari: Argasidae) and phylogenetic inferences of soft ticks.</title>
        <authorList>
            <person name="Landulfo G.A."/>
            <person name="Giovanni D."/>
            <person name="Carvalho E."/>
            <person name="Junqueira-de-Azevedo I."/>
            <person name="Patane J."/>
            <person name="Mendoca R."/>
            <person name="Barros-Battesti D."/>
        </authorList>
    </citation>
    <scope>NUCLEOTIDE SEQUENCE</scope>
    <source>
        <strain evidence="2">Females</strain>
        <tissue evidence="2">Gut</tissue>
    </source>
</reference>
<name>A0A147B9F3_9ACAR</name>
<feature type="non-terminal residue" evidence="2">
    <location>
        <position position="1"/>
    </location>
</feature>